<evidence type="ECO:0000313" key="3">
    <source>
        <dbReference type="Proteomes" id="UP001295684"/>
    </source>
</evidence>
<keyword evidence="3" id="KW-1185">Reference proteome</keyword>
<feature type="chain" id="PRO_5042086649" evidence="1">
    <location>
        <begin position="17"/>
        <end position="389"/>
    </location>
</feature>
<dbReference type="Proteomes" id="UP001295684">
    <property type="component" value="Unassembled WGS sequence"/>
</dbReference>
<proteinExistence type="predicted"/>
<name>A0AAD1UHX1_EUPCR</name>
<keyword evidence="1" id="KW-0732">Signal</keyword>
<organism evidence="2 3">
    <name type="scientific">Euplotes crassus</name>
    <dbReference type="NCBI Taxonomy" id="5936"/>
    <lineage>
        <taxon>Eukaryota</taxon>
        <taxon>Sar</taxon>
        <taxon>Alveolata</taxon>
        <taxon>Ciliophora</taxon>
        <taxon>Intramacronucleata</taxon>
        <taxon>Spirotrichea</taxon>
        <taxon>Hypotrichia</taxon>
        <taxon>Euplotida</taxon>
        <taxon>Euplotidae</taxon>
        <taxon>Moneuplotes</taxon>
    </lineage>
</organism>
<feature type="signal peptide" evidence="1">
    <location>
        <begin position="1"/>
        <end position="16"/>
    </location>
</feature>
<protein>
    <submittedName>
        <fullName evidence="2">Uncharacterized protein</fullName>
    </submittedName>
</protein>
<gene>
    <name evidence="2" type="ORF">ECRASSUSDP1_LOCUS10386</name>
</gene>
<reference evidence="2" key="1">
    <citation type="submission" date="2023-07" db="EMBL/GenBank/DDBJ databases">
        <authorList>
            <consortium name="AG Swart"/>
            <person name="Singh M."/>
            <person name="Singh A."/>
            <person name="Seah K."/>
            <person name="Emmerich C."/>
        </authorList>
    </citation>
    <scope>NUCLEOTIDE SEQUENCE</scope>
    <source>
        <strain evidence="2">DP1</strain>
    </source>
</reference>
<evidence type="ECO:0000313" key="2">
    <source>
        <dbReference type="EMBL" id="CAI2369089.1"/>
    </source>
</evidence>
<dbReference type="EMBL" id="CAMPGE010010242">
    <property type="protein sequence ID" value="CAI2369089.1"/>
    <property type="molecule type" value="Genomic_DNA"/>
</dbReference>
<sequence length="389" mass="44187">MRLALYLTIILGIAQAQFACPTFSCGKIKNQNGEKKCVEVNDKGDHFTTQHCDKDEFCSASLWKNPSQATADAYCYKRHEMKSINFTVPGDYCNNTVECFGKQGEVDCIKNKCTLTTDSPYCDLGPNKHQMCNVNQYCMNKVCVPAKKEGQICRGRYECEFGLQCYAKGPLFSKFKCYPPHKLGDDYEFDTSMMTNGYDNFLGYDSVCESHYSVINEDYPTRRICRKGDRSEEQDTNKLRQREGIGGFCNYYTYNDPSAPGSPVKVKDYSKCGFNRDSSAWCSLRRGDNSFTKVLEQIKKIDWNDINCHVYSNIYGCDEFSKIDKDLMKKFEKLMKQTDNSFGSPVVANNDKCVAETITSSFWQGDSPNSADYLSLTLASVLVVVLYMT</sequence>
<accession>A0AAD1UHX1</accession>
<comment type="caution">
    <text evidence="2">The sequence shown here is derived from an EMBL/GenBank/DDBJ whole genome shotgun (WGS) entry which is preliminary data.</text>
</comment>
<dbReference type="AlphaFoldDB" id="A0AAD1UHX1"/>
<evidence type="ECO:0000256" key="1">
    <source>
        <dbReference type="SAM" id="SignalP"/>
    </source>
</evidence>